<gene>
    <name evidence="3" type="ORF">PODLI_1B035822</name>
</gene>
<dbReference type="AlphaFoldDB" id="A0AA35P7Q3"/>
<evidence type="ECO:0000256" key="2">
    <source>
        <dbReference type="SAM" id="MobiDB-lite"/>
    </source>
</evidence>
<keyword evidence="4" id="KW-1185">Reference proteome</keyword>
<organism evidence="3 4">
    <name type="scientific">Podarcis lilfordi</name>
    <name type="common">Lilford's wall lizard</name>
    <dbReference type="NCBI Taxonomy" id="74358"/>
    <lineage>
        <taxon>Eukaryota</taxon>
        <taxon>Metazoa</taxon>
        <taxon>Chordata</taxon>
        <taxon>Craniata</taxon>
        <taxon>Vertebrata</taxon>
        <taxon>Euteleostomi</taxon>
        <taxon>Lepidosauria</taxon>
        <taxon>Squamata</taxon>
        <taxon>Bifurcata</taxon>
        <taxon>Unidentata</taxon>
        <taxon>Episquamata</taxon>
        <taxon>Laterata</taxon>
        <taxon>Lacertibaenia</taxon>
        <taxon>Lacertidae</taxon>
        <taxon>Podarcis</taxon>
    </lineage>
</organism>
<name>A0AA35P7Q3_9SAUR</name>
<sequence length="126" mass="14103">MASPARALRPRRSAPAPATGSDASEDSGDSAFQERPGGQAQSIVDDWLESYRKDRESGFLELFNFIVHSCGCKGVVTLEMLRGLQNSEIIQQLTESFDEMLARKTRMVTLLQYKNEIIVSLQHLEK</sequence>
<feature type="compositionally biased region" description="Low complexity" evidence="2">
    <location>
        <begin position="1"/>
        <end position="22"/>
    </location>
</feature>
<protein>
    <submittedName>
        <fullName evidence="3">Uncharacterized protein</fullName>
    </submittedName>
</protein>
<comment type="similarity">
    <text evidence="1">Belongs to the SCC3 family.</text>
</comment>
<dbReference type="GO" id="GO:0000785">
    <property type="term" value="C:chromatin"/>
    <property type="evidence" value="ECO:0007669"/>
    <property type="project" value="TreeGrafter"/>
</dbReference>
<feature type="region of interest" description="Disordered" evidence="2">
    <location>
        <begin position="1"/>
        <end position="41"/>
    </location>
</feature>
<dbReference type="InterPro" id="IPR039662">
    <property type="entry name" value="Cohesin_Scc3/SA"/>
</dbReference>
<dbReference type="EMBL" id="OX395131">
    <property type="protein sequence ID" value="CAI5778691.1"/>
    <property type="molecule type" value="Genomic_DNA"/>
</dbReference>
<reference evidence="3" key="1">
    <citation type="submission" date="2022-12" db="EMBL/GenBank/DDBJ databases">
        <authorList>
            <person name="Alioto T."/>
            <person name="Alioto T."/>
            <person name="Gomez Garrido J."/>
        </authorList>
    </citation>
    <scope>NUCLEOTIDE SEQUENCE</scope>
</reference>
<evidence type="ECO:0000313" key="3">
    <source>
        <dbReference type="EMBL" id="CAI5778691.1"/>
    </source>
</evidence>
<dbReference type="GO" id="GO:0005634">
    <property type="term" value="C:nucleus"/>
    <property type="evidence" value="ECO:0007669"/>
    <property type="project" value="TreeGrafter"/>
</dbReference>
<evidence type="ECO:0000313" key="4">
    <source>
        <dbReference type="Proteomes" id="UP001178461"/>
    </source>
</evidence>
<dbReference type="GO" id="GO:0034089">
    <property type="term" value="P:establishment of meiotic sister chromatid cohesion"/>
    <property type="evidence" value="ECO:0007669"/>
    <property type="project" value="TreeGrafter"/>
</dbReference>
<dbReference type="GO" id="GO:0003682">
    <property type="term" value="F:chromatin binding"/>
    <property type="evidence" value="ECO:0007669"/>
    <property type="project" value="TreeGrafter"/>
</dbReference>
<dbReference type="PANTHER" id="PTHR11199">
    <property type="entry name" value="STROMAL ANTIGEN"/>
    <property type="match status" value="1"/>
</dbReference>
<evidence type="ECO:0000256" key="1">
    <source>
        <dbReference type="ARBA" id="ARBA00005486"/>
    </source>
</evidence>
<dbReference type="Proteomes" id="UP001178461">
    <property type="component" value="Chromosome 6"/>
</dbReference>
<dbReference type="PANTHER" id="PTHR11199:SF8">
    <property type="entry name" value="COHESIN SUBUNIT SA-3"/>
    <property type="match status" value="1"/>
</dbReference>
<dbReference type="GO" id="GO:0030893">
    <property type="term" value="C:meiotic cohesin complex"/>
    <property type="evidence" value="ECO:0007669"/>
    <property type="project" value="TreeGrafter"/>
</dbReference>
<proteinExistence type="inferred from homology"/>
<accession>A0AA35P7Q3</accession>